<name>A0A7W6BFY3_9HYPH</name>
<accession>A0A7W6BFY3</accession>
<proteinExistence type="predicted"/>
<dbReference type="AlphaFoldDB" id="A0A7W6BFY3"/>
<sequence length="31" mass="3341">MTAVTHARLTIVGAAVDPPKLLRQLELRQAA</sequence>
<gene>
    <name evidence="1" type="ORF">GGQ65_005637</name>
</gene>
<dbReference type="Proteomes" id="UP000545490">
    <property type="component" value="Unassembled WGS sequence"/>
</dbReference>
<evidence type="ECO:0000313" key="1">
    <source>
        <dbReference type="EMBL" id="MBB3918299.1"/>
    </source>
</evidence>
<protein>
    <submittedName>
        <fullName evidence="1">Uncharacterized protein</fullName>
    </submittedName>
</protein>
<evidence type="ECO:0000313" key="2">
    <source>
        <dbReference type="Proteomes" id="UP000545490"/>
    </source>
</evidence>
<comment type="caution">
    <text evidence="1">The sequence shown here is derived from an EMBL/GenBank/DDBJ whole genome shotgun (WGS) entry which is preliminary data.</text>
</comment>
<dbReference type="EMBL" id="JACIDG010000018">
    <property type="protein sequence ID" value="MBB3918299.1"/>
    <property type="molecule type" value="Genomic_DNA"/>
</dbReference>
<reference evidence="1 2" key="1">
    <citation type="submission" date="2020-08" db="EMBL/GenBank/DDBJ databases">
        <title>Genomic Encyclopedia of Type Strains, Phase IV (KMG-IV): sequencing the most valuable type-strain genomes for metagenomic binning, comparative biology and taxonomic classification.</title>
        <authorList>
            <person name="Goeker M."/>
        </authorList>
    </citation>
    <scope>NUCLEOTIDE SEQUENCE [LARGE SCALE GENOMIC DNA]</scope>
    <source>
        <strain evidence="1 2">DSM 19331</strain>
    </source>
</reference>
<organism evidence="1 2">
    <name type="scientific">Rhizobium fabae</name>
    <dbReference type="NCBI Taxonomy" id="573179"/>
    <lineage>
        <taxon>Bacteria</taxon>
        <taxon>Pseudomonadati</taxon>
        <taxon>Pseudomonadota</taxon>
        <taxon>Alphaproteobacteria</taxon>
        <taxon>Hyphomicrobiales</taxon>
        <taxon>Rhizobiaceae</taxon>
        <taxon>Rhizobium/Agrobacterium group</taxon>
        <taxon>Rhizobium</taxon>
    </lineage>
</organism>